<dbReference type="InterPro" id="IPR050722">
    <property type="entry name" value="Pyruvate:ferred/Flavod_OxRd"/>
</dbReference>
<evidence type="ECO:0000259" key="3">
    <source>
        <dbReference type="Pfam" id="PF17147"/>
    </source>
</evidence>
<dbReference type="AlphaFoldDB" id="A0A7V3KNK8"/>
<dbReference type="GO" id="GO:0016491">
    <property type="term" value="F:oxidoreductase activity"/>
    <property type="evidence" value="ECO:0007669"/>
    <property type="project" value="UniProtKB-KW"/>
</dbReference>
<evidence type="ECO:0000313" key="4">
    <source>
        <dbReference type="EMBL" id="HGB35940.1"/>
    </source>
</evidence>
<dbReference type="NCBIfam" id="NF006412">
    <property type="entry name" value="PRK08659.1"/>
    <property type="match status" value="1"/>
</dbReference>
<dbReference type="Gene3D" id="3.40.50.970">
    <property type="match status" value="1"/>
</dbReference>
<comment type="caution">
    <text evidence="4">The sequence shown here is derived from an EMBL/GenBank/DDBJ whole genome shotgun (WGS) entry which is preliminary data.</text>
</comment>
<dbReference type="PANTHER" id="PTHR32154:SF14">
    <property type="entry name" value="2-OXOGLUTARATE SYNTHASE SUBUNIT KORA"/>
    <property type="match status" value="1"/>
</dbReference>
<dbReference type="SUPFAM" id="SSF52922">
    <property type="entry name" value="TK C-terminal domain-like"/>
    <property type="match status" value="1"/>
</dbReference>
<proteinExistence type="predicted"/>
<gene>
    <name evidence="4" type="ORF">ENV38_03440</name>
</gene>
<accession>A0A7V3KNK8</accession>
<feature type="domain" description="Pyruvate:ferredoxin oxidoreductase core" evidence="3">
    <location>
        <begin position="271"/>
        <end position="361"/>
    </location>
</feature>
<organism evidence="4">
    <name type="scientific">candidate division WOR-3 bacterium</name>
    <dbReference type="NCBI Taxonomy" id="2052148"/>
    <lineage>
        <taxon>Bacteria</taxon>
        <taxon>Bacteria division WOR-3</taxon>
    </lineage>
</organism>
<dbReference type="EMBL" id="DTGD01000129">
    <property type="protein sequence ID" value="HGB35940.1"/>
    <property type="molecule type" value="Genomic_DNA"/>
</dbReference>
<dbReference type="GO" id="GO:0006979">
    <property type="term" value="P:response to oxidative stress"/>
    <property type="evidence" value="ECO:0007669"/>
    <property type="project" value="TreeGrafter"/>
</dbReference>
<reference evidence="4" key="1">
    <citation type="journal article" date="2020" name="mSystems">
        <title>Genome- and Community-Level Interaction Insights into Carbon Utilization and Element Cycling Functions of Hydrothermarchaeota in Hydrothermal Sediment.</title>
        <authorList>
            <person name="Zhou Z."/>
            <person name="Liu Y."/>
            <person name="Xu W."/>
            <person name="Pan J."/>
            <person name="Luo Z.H."/>
            <person name="Li M."/>
        </authorList>
    </citation>
    <scope>NUCLEOTIDE SEQUENCE [LARGE SCALE GENOMIC DNA]</scope>
    <source>
        <strain evidence="4">SpSt-754</strain>
    </source>
</reference>
<dbReference type="InterPro" id="IPR033412">
    <property type="entry name" value="PFOR_II"/>
</dbReference>
<dbReference type="InterPro" id="IPR029061">
    <property type="entry name" value="THDP-binding"/>
</dbReference>
<dbReference type="SUPFAM" id="SSF52518">
    <property type="entry name" value="Thiamin diphosphate-binding fold (THDP-binding)"/>
    <property type="match status" value="1"/>
</dbReference>
<dbReference type="PANTHER" id="PTHR32154">
    <property type="entry name" value="PYRUVATE-FLAVODOXIN OXIDOREDUCTASE-RELATED"/>
    <property type="match status" value="1"/>
</dbReference>
<dbReference type="Pfam" id="PF17147">
    <property type="entry name" value="PFOR_II"/>
    <property type="match status" value="1"/>
</dbReference>
<name>A0A7V3KNK8_UNCW3</name>
<dbReference type="InterPro" id="IPR002880">
    <property type="entry name" value="Pyrv_Fd/Flavodoxin_OxRdtase_N"/>
</dbReference>
<dbReference type="Pfam" id="PF01855">
    <property type="entry name" value="POR_N"/>
    <property type="match status" value="1"/>
</dbReference>
<dbReference type="CDD" id="cd07034">
    <property type="entry name" value="TPP_PYR_PFOR_IOR-alpha_like"/>
    <property type="match status" value="1"/>
</dbReference>
<keyword evidence="1" id="KW-0560">Oxidoreductase</keyword>
<dbReference type="InterPro" id="IPR009014">
    <property type="entry name" value="Transketo_C/PFOR_II"/>
</dbReference>
<dbReference type="Gene3D" id="3.40.50.920">
    <property type="match status" value="1"/>
</dbReference>
<evidence type="ECO:0000256" key="1">
    <source>
        <dbReference type="ARBA" id="ARBA00023002"/>
    </source>
</evidence>
<dbReference type="FunFam" id="3.40.50.970:FF:000022">
    <property type="entry name" value="2-oxoglutarate ferredoxin oxidoreductase alpha subunit"/>
    <property type="match status" value="1"/>
</dbReference>
<evidence type="ECO:0000259" key="2">
    <source>
        <dbReference type="Pfam" id="PF01855"/>
    </source>
</evidence>
<sequence>MGIELLQGNEAAAIGAIKAGVRFYGGYPITPSSEIAEVMAKELPKVGGIFIQFEDEIASLAACIGARLGGLKSMTATSGPGFSLMQEHLGFAAMAEVPVLIVNSMRGGPSTGAPTMPMQGDVMQSRWGTHGDHPVVELASASVQEVFDLVVEGVNISEYLRVPVVLLTDEITSHMREKINIPDDVKEVELVRVEPKDFLPFMDGQEYGFYLLPFGEGKRYHITGLFHGPDGFPTNKNELMKWKLERFHVKMQKASDISEEAVEFYGEAEGDVFFIAYGIVSRAVKEVVDRLNEKGIKAGLLRPKILWPEPKKAISTLRERAKKVILPEMNMGQYVHVVSEILGPERVFPLNRYDCEIFEPDDIFNFAKEAVL</sequence>
<protein>
    <submittedName>
        <fullName evidence="4">2-oxoacid:acceptor oxidoreductase subunit alpha</fullName>
    </submittedName>
</protein>
<feature type="domain" description="Pyruvate flavodoxin/ferredoxin oxidoreductase pyrimidine binding" evidence="2">
    <location>
        <begin position="15"/>
        <end position="194"/>
    </location>
</feature>